<protein>
    <submittedName>
        <fullName evidence="1">Uncharacterized protein</fullName>
    </submittedName>
</protein>
<dbReference type="AlphaFoldDB" id="A0A7W7ZTZ0"/>
<reference evidence="1 2" key="1">
    <citation type="submission" date="2020-08" db="EMBL/GenBank/DDBJ databases">
        <title>Genomic Encyclopedia of Type Strains, Phase IV (KMG-V): Genome sequencing to study the core and pangenomes of soil and plant-associated prokaryotes.</title>
        <authorList>
            <person name="Whitman W."/>
        </authorList>
    </citation>
    <scope>NUCLEOTIDE SEQUENCE [LARGE SCALE GENOMIC DNA]</scope>
    <source>
        <strain evidence="1 2">X5P3</strain>
    </source>
</reference>
<dbReference type="EMBL" id="JACHIO010000024">
    <property type="protein sequence ID" value="MBB5066129.1"/>
    <property type="molecule type" value="Genomic_DNA"/>
</dbReference>
<evidence type="ECO:0000313" key="1">
    <source>
        <dbReference type="EMBL" id="MBB5066129.1"/>
    </source>
</evidence>
<sequence length="40" mass="4505">MQIKTLQEAFVFYSNSQACIDYVVSKLAGWKGSMPYLSSL</sequence>
<name>A0A7W7ZTZ0_9BACT</name>
<gene>
    <name evidence="1" type="ORF">HDF15_004503</name>
</gene>
<proteinExistence type="predicted"/>
<evidence type="ECO:0000313" key="2">
    <source>
        <dbReference type="Proteomes" id="UP000584867"/>
    </source>
</evidence>
<organism evidence="1 2">
    <name type="scientific">Granulicella mallensis</name>
    <dbReference type="NCBI Taxonomy" id="940614"/>
    <lineage>
        <taxon>Bacteria</taxon>
        <taxon>Pseudomonadati</taxon>
        <taxon>Acidobacteriota</taxon>
        <taxon>Terriglobia</taxon>
        <taxon>Terriglobales</taxon>
        <taxon>Acidobacteriaceae</taxon>
        <taxon>Granulicella</taxon>
    </lineage>
</organism>
<comment type="caution">
    <text evidence="1">The sequence shown here is derived from an EMBL/GenBank/DDBJ whole genome shotgun (WGS) entry which is preliminary data.</text>
</comment>
<dbReference type="Proteomes" id="UP000584867">
    <property type="component" value="Unassembled WGS sequence"/>
</dbReference>
<accession>A0A7W7ZTZ0</accession>